<dbReference type="Pfam" id="PF08570">
    <property type="entry name" value="DUF1761"/>
    <property type="match status" value="1"/>
</dbReference>
<protein>
    <recommendedName>
        <fullName evidence="4">DUF1761 domain-containing protein</fullName>
    </recommendedName>
</protein>
<dbReference type="HOGENOM" id="CLU_136269_1_0_6"/>
<feature type="transmembrane region" description="Helical" evidence="1">
    <location>
        <begin position="84"/>
        <end position="109"/>
    </location>
</feature>
<name>A4C590_9GAMM</name>
<feature type="transmembrane region" description="Helical" evidence="1">
    <location>
        <begin position="57"/>
        <end position="78"/>
    </location>
</feature>
<keyword evidence="1" id="KW-1133">Transmembrane helix</keyword>
<organism evidence="2 3">
    <name type="scientific">Pseudoalteromonas tunicata D2</name>
    <dbReference type="NCBI Taxonomy" id="87626"/>
    <lineage>
        <taxon>Bacteria</taxon>
        <taxon>Pseudomonadati</taxon>
        <taxon>Pseudomonadota</taxon>
        <taxon>Gammaproteobacteria</taxon>
        <taxon>Alteromonadales</taxon>
        <taxon>Pseudoalteromonadaceae</taxon>
        <taxon>Pseudoalteromonas</taxon>
    </lineage>
</organism>
<comment type="caution">
    <text evidence="2">The sequence shown here is derived from an EMBL/GenBank/DDBJ whole genome shotgun (WGS) entry which is preliminary data.</text>
</comment>
<dbReference type="InterPro" id="IPR013879">
    <property type="entry name" value="DUF1761"/>
</dbReference>
<gene>
    <name evidence="2" type="ORF">PTD2_04096</name>
</gene>
<dbReference type="eggNOG" id="ENOG503015I">
    <property type="taxonomic scope" value="Bacteria"/>
</dbReference>
<feature type="transmembrane region" description="Helical" evidence="1">
    <location>
        <begin position="116"/>
        <end position="138"/>
    </location>
</feature>
<dbReference type="OrthoDB" id="333057at2"/>
<keyword evidence="1" id="KW-0812">Transmembrane</keyword>
<feature type="transmembrane region" description="Helical" evidence="1">
    <location>
        <begin position="12"/>
        <end position="36"/>
    </location>
</feature>
<evidence type="ECO:0000313" key="3">
    <source>
        <dbReference type="Proteomes" id="UP000006201"/>
    </source>
</evidence>
<keyword evidence="3" id="KW-1185">Reference proteome</keyword>
<evidence type="ECO:0000313" key="2">
    <source>
        <dbReference type="EMBL" id="EAR30722.1"/>
    </source>
</evidence>
<keyword evidence="1" id="KW-0472">Membrane</keyword>
<dbReference type="STRING" id="87626.PTD2_04096"/>
<evidence type="ECO:0008006" key="4">
    <source>
        <dbReference type="Google" id="ProtNLM"/>
    </source>
</evidence>
<evidence type="ECO:0000256" key="1">
    <source>
        <dbReference type="SAM" id="Phobius"/>
    </source>
</evidence>
<accession>A4C590</accession>
<sequence length="140" mass="15576">MQLLMFDLSTLNLGAILVATCSSFLLWGIWYSPWLFELAWLETSGLTPFDIKKADPLKVIGIAFIATFLISMLFGFLVGTHPGVVFSTSLGFIVGLCWVSSVLAINYVFEQKPLKLFLINAGYHTAQFTLIGLVFGLWPY</sequence>
<proteinExistence type="predicted"/>
<reference evidence="2 3" key="1">
    <citation type="submission" date="2006-02" db="EMBL/GenBank/DDBJ databases">
        <authorList>
            <person name="Moran M.A."/>
            <person name="Kjelleberg S."/>
            <person name="Egan S."/>
            <person name="Saunders N."/>
            <person name="Thomas T."/>
            <person name="Ferriera S."/>
            <person name="Johnson J."/>
            <person name="Kravitz S."/>
            <person name="Halpern A."/>
            <person name="Remington K."/>
            <person name="Beeson K."/>
            <person name="Tran B."/>
            <person name="Rogers Y.-H."/>
            <person name="Friedman R."/>
            <person name="Venter J.C."/>
        </authorList>
    </citation>
    <scope>NUCLEOTIDE SEQUENCE [LARGE SCALE GENOMIC DNA]</scope>
    <source>
        <strain evidence="2 3">D2</strain>
    </source>
</reference>
<dbReference type="EMBL" id="AAOH01000001">
    <property type="protein sequence ID" value="EAR30722.1"/>
    <property type="molecule type" value="Genomic_DNA"/>
</dbReference>
<dbReference type="AlphaFoldDB" id="A4C590"/>
<dbReference type="Proteomes" id="UP000006201">
    <property type="component" value="Unassembled WGS sequence"/>
</dbReference>